<evidence type="ECO:0000256" key="1">
    <source>
        <dbReference type="ARBA" id="ARBA00022527"/>
    </source>
</evidence>
<gene>
    <name evidence="8" type="ORF">BV898_16123</name>
</gene>
<dbReference type="PROSITE" id="PS00108">
    <property type="entry name" value="PROTEIN_KINASE_ST"/>
    <property type="match status" value="1"/>
</dbReference>
<keyword evidence="1" id="KW-0723">Serine/threonine-protein kinase</keyword>
<keyword evidence="9" id="KW-1185">Reference proteome</keyword>
<organism evidence="8 9">
    <name type="scientific">Hypsibius exemplaris</name>
    <name type="common">Freshwater tardigrade</name>
    <dbReference type="NCBI Taxonomy" id="2072580"/>
    <lineage>
        <taxon>Eukaryota</taxon>
        <taxon>Metazoa</taxon>
        <taxon>Ecdysozoa</taxon>
        <taxon>Tardigrada</taxon>
        <taxon>Eutardigrada</taxon>
        <taxon>Parachela</taxon>
        <taxon>Hypsibioidea</taxon>
        <taxon>Hypsibiidae</taxon>
        <taxon>Hypsibius</taxon>
    </lineage>
</organism>
<dbReference type="InterPro" id="IPR011009">
    <property type="entry name" value="Kinase-like_dom_sf"/>
</dbReference>
<dbReference type="GO" id="GO:0004674">
    <property type="term" value="F:protein serine/threonine kinase activity"/>
    <property type="evidence" value="ECO:0007669"/>
    <property type="project" value="UniProtKB-KW"/>
</dbReference>
<dbReference type="Gene3D" id="1.10.510.10">
    <property type="entry name" value="Transferase(Phosphotransferase) domain 1"/>
    <property type="match status" value="1"/>
</dbReference>
<dbReference type="InterPro" id="IPR008271">
    <property type="entry name" value="Ser/Thr_kinase_AS"/>
</dbReference>
<evidence type="ECO:0000256" key="2">
    <source>
        <dbReference type="ARBA" id="ARBA00022679"/>
    </source>
</evidence>
<protein>
    <submittedName>
        <fullName evidence="8">Serine/threonine-protein kinase F31E3.2</fullName>
    </submittedName>
</protein>
<keyword evidence="5" id="KW-0067">ATP-binding</keyword>
<dbReference type="SUPFAM" id="SSF56112">
    <property type="entry name" value="Protein kinase-like (PK-like)"/>
    <property type="match status" value="1"/>
</dbReference>
<evidence type="ECO:0000256" key="3">
    <source>
        <dbReference type="ARBA" id="ARBA00022741"/>
    </source>
</evidence>
<dbReference type="EMBL" id="MTYJ01000234">
    <property type="protein sequence ID" value="OWA51649.1"/>
    <property type="molecule type" value="Genomic_DNA"/>
</dbReference>
<dbReference type="InterPro" id="IPR045270">
    <property type="entry name" value="STKc_AGC"/>
</dbReference>
<dbReference type="AlphaFoldDB" id="A0A9X6RKZ9"/>
<evidence type="ECO:0000259" key="7">
    <source>
        <dbReference type="PROSITE" id="PS50011"/>
    </source>
</evidence>
<keyword evidence="2" id="KW-0808">Transferase</keyword>
<feature type="domain" description="Protein kinase" evidence="7">
    <location>
        <begin position="142"/>
        <end position="400"/>
    </location>
</feature>
<dbReference type="Gene3D" id="3.30.200.20">
    <property type="entry name" value="Phosphorylase Kinase, domain 1"/>
    <property type="match status" value="1"/>
</dbReference>
<sequence>MPRLHSRLSGFRSFFSYPTSIPAFPATAPCKSVKLLAFRPTSGSFSLPTPPPSSHGSVKSNLSAVTSSASSSGSSGGSAYKRSARGRSLHRCSGSGLASSHRRIPHASRLEEMKTPYPVTNKEAIFLPQFPIRSATSRNRVVLEETPLSSGQFGDVTRVIVNGRVCALKKVRKNFVVRFHTVQQVKDEATIQKEFCVHPFLVQAFDSWQDRINLCILSEFVPGGNLSSYWRKYGPFPEEVVRIWGLEIGLALDHLHSRNILYRDLKLANTLLDEHGHLKLADFGLAKILVNGKTRAKTICGTLNYMAPEVLREQEYDAAADWWSFGIALYALLVGTYPIEPDGDHVQMCEAVMGHSYLDPDVVKRGLLSPAAVHLFDRILRKNPATRLNRLQDLKDERFFGGVTLVNVYRKMVSPLVLLRQYKPHKTAYHLKSPKTLSNHLSPVFESDLDMGSGSII</sequence>
<evidence type="ECO:0000256" key="4">
    <source>
        <dbReference type="ARBA" id="ARBA00022777"/>
    </source>
</evidence>
<dbReference type="Proteomes" id="UP000192578">
    <property type="component" value="Unassembled WGS sequence"/>
</dbReference>
<dbReference type="PANTHER" id="PTHR24355:SF1">
    <property type="entry name" value="RIBOSOMAL PROTEIN S6 KINASE-RELATED PROTEIN"/>
    <property type="match status" value="1"/>
</dbReference>
<keyword evidence="4 8" id="KW-0418">Kinase</keyword>
<evidence type="ECO:0000313" key="8">
    <source>
        <dbReference type="EMBL" id="OWA51649.1"/>
    </source>
</evidence>
<dbReference type="OrthoDB" id="3205605at2759"/>
<evidence type="ECO:0000313" key="9">
    <source>
        <dbReference type="Proteomes" id="UP000192578"/>
    </source>
</evidence>
<accession>A0A9X6RKZ9</accession>
<dbReference type="GO" id="GO:0005524">
    <property type="term" value="F:ATP binding"/>
    <property type="evidence" value="ECO:0007669"/>
    <property type="project" value="UniProtKB-KW"/>
</dbReference>
<dbReference type="InterPro" id="IPR000719">
    <property type="entry name" value="Prot_kinase_dom"/>
</dbReference>
<dbReference type="SMART" id="SM00220">
    <property type="entry name" value="S_TKc"/>
    <property type="match status" value="1"/>
</dbReference>
<keyword evidence="3" id="KW-0547">Nucleotide-binding</keyword>
<evidence type="ECO:0000256" key="6">
    <source>
        <dbReference type="SAM" id="MobiDB-lite"/>
    </source>
</evidence>
<comment type="caution">
    <text evidence="8">The sequence shown here is derived from an EMBL/GenBank/DDBJ whole genome shotgun (WGS) entry which is preliminary data.</text>
</comment>
<dbReference type="PANTHER" id="PTHR24355">
    <property type="entry name" value="G PROTEIN-COUPLED RECEPTOR KINASE/RIBOSOMAL PROTEIN S6 KINASE"/>
    <property type="match status" value="1"/>
</dbReference>
<dbReference type="CDD" id="cd05123">
    <property type="entry name" value="STKc_AGC"/>
    <property type="match status" value="1"/>
</dbReference>
<reference evidence="9" key="1">
    <citation type="submission" date="2017-01" db="EMBL/GenBank/DDBJ databases">
        <title>Comparative genomics of anhydrobiosis in the tardigrade Hypsibius dujardini.</title>
        <authorList>
            <person name="Yoshida Y."/>
            <person name="Koutsovoulos G."/>
            <person name="Laetsch D."/>
            <person name="Stevens L."/>
            <person name="Kumar S."/>
            <person name="Horikawa D."/>
            <person name="Ishino K."/>
            <person name="Komine S."/>
            <person name="Tomita M."/>
            <person name="Blaxter M."/>
            <person name="Arakawa K."/>
        </authorList>
    </citation>
    <scope>NUCLEOTIDE SEQUENCE [LARGE SCALE GENOMIC DNA]</scope>
    <source>
        <strain evidence="9">Z151</strain>
    </source>
</reference>
<feature type="region of interest" description="Disordered" evidence="6">
    <location>
        <begin position="44"/>
        <end position="113"/>
    </location>
</feature>
<proteinExistence type="predicted"/>
<dbReference type="PROSITE" id="PS50011">
    <property type="entry name" value="PROTEIN_KINASE_DOM"/>
    <property type="match status" value="1"/>
</dbReference>
<feature type="compositionally biased region" description="Low complexity" evidence="6">
    <location>
        <begin position="63"/>
        <end position="81"/>
    </location>
</feature>
<dbReference type="Pfam" id="PF00069">
    <property type="entry name" value="Pkinase"/>
    <property type="match status" value="1"/>
</dbReference>
<evidence type="ECO:0000256" key="5">
    <source>
        <dbReference type="ARBA" id="ARBA00022840"/>
    </source>
</evidence>
<name>A0A9X6RKZ9_HYPEX</name>